<dbReference type="SUPFAM" id="SSF51206">
    <property type="entry name" value="cAMP-binding domain-like"/>
    <property type="match status" value="1"/>
</dbReference>
<dbReference type="Proteomes" id="UP000474777">
    <property type="component" value="Unassembled WGS sequence"/>
</dbReference>
<dbReference type="CDD" id="cd00038">
    <property type="entry name" value="CAP_ED"/>
    <property type="match status" value="1"/>
</dbReference>
<reference evidence="2 3" key="1">
    <citation type="submission" date="2020-02" db="EMBL/GenBank/DDBJ databases">
        <authorList>
            <person name="Kim M.K."/>
        </authorList>
    </citation>
    <scope>NUCLEOTIDE SEQUENCE [LARGE SCALE GENOMIC DNA]</scope>
    <source>
        <strain evidence="2 3">BT327</strain>
    </source>
</reference>
<organism evidence="2 3">
    <name type="scientific">Pontibacter burrus</name>
    <dbReference type="NCBI Taxonomy" id="2704466"/>
    <lineage>
        <taxon>Bacteria</taxon>
        <taxon>Pseudomonadati</taxon>
        <taxon>Bacteroidota</taxon>
        <taxon>Cytophagia</taxon>
        <taxon>Cytophagales</taxon>
        <taxon>Hymenobacteraceae</taxon>
        <taxon>Pontibacter</taxon>
    </lineage>
</organism>
<dbReference type="EMBL" id="JAAGWD010000006">
    <property type="protein sequence ID" value="NEM98910.1"/>
    <property type="molecule type" value="Genomic_DNA"/>
</dbReference>
<keyword evidence="3" id="KW-1185">Reference proteome</keyword>
<evidence type="ECO:0000259" key="1">
    <source>
        <dbReference type="Pfam" id="PF00027"/>
    </source>
</evidence>
<dbReference type="Gene3D" id="2.60.120.10">
    <property type="entry name" value="Jelly Rolls"/>
    <property type="match status" value="1"/>
</dbReference>
<evidence type="ECO:0000313" key="2">
    <source>
        <dbReference type="EMBL" id="NEM98910.1"/>
    </source>
</evidence>
<dbReference type="Pfam" id="PF00027">
    <property type="entry name" value="cNMP_binding"/>
    <property type="match status" value="1"/>
</dbReference>
<sequence>MLLRSMIENGQIRGELLDIAPEASLFKPGEPNKGFYFLVKGTASVVKQGMPEQQVEPGKLLGLPDLMQEHYHYKVYFKEAAKVIFIQKDEMLQALQLHAALRFYLMQQLSQYATAKIDAYE</sequence>
<dbReference type="InterPro" id="IPR014710">
    <property type="entry name" value="RmlC-like_jellyroll"/>
</dbReference>
<dbReference type="InterPro" id="IPR018490">
    <property type="entry name" value="cNMP-bd_dom_sf"/>
</dbReference>
<comment type="caution">
    <text evidence="2">The sequence shown here is derived from an EMBL/GenBank/DDBJ whole genome shotgun (WGS) entry which is preliminary data.</text>
</comment>
<feature type="domain" description="Cyclic nucleotide-binding" evidence="1">
    <location>
        <begin position="20"/>
        <end position="96"/>
    </location>
</feature>
<proteinExistence type="predicted"/>
<gene>
    <name evidence="2" type="ORF">GXP69_14500</name>
</gene>
<accession>A0A6B3LZ42</accession>
<dbReference type="AlphaFoldDB" id="A0A6B3LZ42"/>
<dbReference type="InterPro" id="IPR000595">
    <property type="entry name" value="cNMP-bd_dom"/>
</dbReference>
<protein>
    <submittedName>
        <fullName evidence="2">Cyclic nucleotide-binding domain-containing protein</fullName>
    </submittedName>
</protein>
<dbReference type="RefSeq" id="WP_163915795.1">
    <property type="nucleotide sequence ID" value="NZ_JAAGWD010000006.1"/>
</dbReference>
<evidence type="ECO:0000313" key="3">
    <source>
        <dbReference type="Proteomes" id="UP000474777"/>
    </source>
</evidence>
<name>A0A6B3LZ42_9BACT</name>